<dbReference type="STRING" id="4577.A0A1D6LQX2"/>
<dbReference type="SMR" id="A0A1D6LQX2"/>
<protein>
    <submittedName>
        <fullName evidence="1">ESCRT-related protein CHMP1B</fullName>
    </submittedName>
</protein>
<evidence type="ECO:0000313" key="1">
    <source>
        <dbReference type="EMBL" id="AQK81862.1"/>
    </source>
</evidence>
<name>A0A1D6LQX2_MAIZE</name>
<reference evidence="1" key="1">
    <citation type="submission" date="2015-12" db="EMBL/GenBank/DDBJ databases">
        <title>Update maize B73 reference genome by single molecule sequencing technologies.</title>
        <authorList>
            <consortium name="Maize Genome Sequencing Project"/>
            <person name="Ware D."/>
        </authorList>
    </citation>
    <scope>NUCLEOTIDE SEQUENCE</scope>
    <source>
        <tissue evidence="1">Seedling</tissue>
    </source>
</reference>
<accession>A0A1D6LQX2</accession>
<dbReference type="PaxDb" id="4577-GRMZM2G332102_P01"/>
<gene>
    <name evidence="1" type="ORF">ZEAMMB73_Zm00001d036752</name>
</gene>
<dbReference type="AlphaFoldDB" id="A0A1D6LQX2"/>
<dbReference type="Gene3D" id="6.10.250.440">
    <property type="match status" value="1"/>
</dbReference>
<dbReference type="EMBL" id="CM000782">
    <property type="protein sequence ID" value="AQK81862.1"/>
    <property type="molecule type" value="Genomic_DNA"/>
</dbReference>
<organism evidence="1">
    <name type="scientific">Zea mays</name>
    <name type="common">Maize</name>
    <dbReference type="NCBI Taxonomy" id="4577"/>
    <lineage>
        <taxon>Eukaryota</taxon>
        <taxon>Viridiplantae</taxon>
        <taxon>Streptophyta</taxon>
        <taxon>Embryophyta</taxon>
        <taxon>Tracheophyta</taxon>
        <taxon>Spermatophyta</taxon>
        <taxon>Magnoliopsida</taxon>
        <taxon>Liliopsida</taxon>
        <taxon>Poales</taxon>
        <taxon>Poaceae</taxon>
        <taxon>PACMAD clade</taxon>
        <taxon>Panicoideae</taxon>
        <taxon>Andropogonodae</taxon>
        <taxon>Andropogoneae</taxon>
        <taxon>Tripsacinae</taxon>
        <taxon>Zea</taxon>
    </lineage>
</organism>
<sequence>MAGSTSLSMPETKVNILMQQVADDYGLEVFVGLPQATTHAIPAAKDKEKVYEYDLSCRLAELKVYDWEGLSVFSGDDRFILAPAHLACALLWLPSNVVEELLV</sequence>
<dbReference type="eggNOG" id="KOG3232">
    <property type="taxonomic scope" value="Eukaryota"/>
</dbReference>
<proteinExistence type="predicted"/>
<dbReference type="InParanoid" id="A0A1D6LQX2"/>